<dbReference type="STRING" id="1058.SAMN05421783_108152"/>
<reference evidence="4" key="1">
    <citation type="submission" date="2016-10" db="EMBL/GenBank/DDBJ databases">
        <authorList>
            <person name="Varghese N."/>
            <person name="Submissions S."/>
        </authorList>
    </citation>
    <scope>NUCLEOTIDE SEQUENCE [LARGE SCALE GENOMIC DNA]</scope>
    <source>
        <strain evidence="4">DSM 217</strain>
    </source>
</reference>
<evidence type="ECO:0000256" key="1">
    <source>
        <dbReference type="SAM" id="SignalP"/>
    </source>
</evidence>
<evidence type="ECO:0000259" key="2">
    <source>
        <dbReference type="Pfam" id="PF07995"/>
    </source>
</evidence>
<feature type="signal peptide" evidence="1">
    <location>
        <begin position="1"/>
        <end position="21"/>
    </location>
</feature>
<name>A0A1H2WDB9_THIRO</name>
<dbReference type="SUPFAM" id="SSF50952">
    <property type="entry name" value="Soluble quinoprotein glucose dehydrogenase"/>
    <property type="match status" value="1"/>
</dbReference>
<dbReference type="InterPro" id="IPR011041">
    <property type="entry name" value="Quinoprot_gluc/sorb_DH_b-prop"/>
</dbReference>
<accession>A0A1H2WDB9</accession>
<dbReference type="PANTHER" id="PTHR19328:SF75">
    <property type="entry name" value="ALDOSE SUGAR DEHYDROGENASE YLII"/>
    <property type="match status" value="1"/>
</dbReference>
<evidence type="ECO:0000313" key="3">
    <source>
        <dbReference type="EMBL" id="SDW78535.1"/>
    </source>
</evidence>
<keyword evidence="1" id="KW-0732">Signal</keyword>
<evidence type="ECO:0000313" key="4">
    <source>
        <dbReference type="Proteomes" id="UP000198816"/>
    </source>
</evidence>
<feature type="chain" id="PRO_5011753701" evidence="1">
    <location>
        <begin position="22"/>
        <end position="386"/>
    </location>
</feature>
<gene>
    <name evidence="3" type="ORF">SAMN05421783_108152</name>
</gene>
<dbReference type="Pfam" id="PF07995">
    <property type="entry name" value="GSDH"/>
    <property type="match status" value="1"/>
</dbReference>
<organism evidence="3 4">
    <name type="scientific">Thiocapsa roseopersicina</name>
    <dbReference type="NCBI Taxonomy" id="1058"/>
    <lineage>
        <taxon>Bacteria</taxon>
        <taxon>Pseudomonadati</taxon>
        <taxon>Pseudomonadota</taxon>
        <taxon>Gammaproteobacteria</taxon>
        <taxon>Chromatiales</taxon>
        <taxon>Chromatiaceae</taxon>
        <taxon>Thiocapsa</taxon>
    </lineage>
</organism>
<dbReference type="InterPro" id="IPR011042">
    <property type="entry name" value="6-blade_b-propeller_TolB-like"/>
</dbReference>
<proteinExistence type="predicted"/>
<feature type="domain" description="Glucose/Sorbosone dehydrogenase" evidence="2">
    <location>
        <begin position="48"/>
        <end position="382"/>
    </location>
</feature>
<dbReference type="EMBL" id="FNNZ01000008">
    <property type="protein sequence ID" value="SDW78535.1"/>
    <property type="molecule type" value="Genomic_DNA"/>
</dbReference>
<dbReference type="AlphaFoldDB" id="A0A1H2WDB9"/>
<keyword evidence="4" id="KW-1185">Reference proteome</keyword>
<dbReference type="Gene3D" id="2.120.10.30">
    <property type="entry name" value="TolB, C-terminal domain"/>
    <property type="match status" value="1"/>
</dbReference>
<dbReference type="PANTHER" id="PTHR19328">
    <property type="entry name" value="HEDGEHOG-INTERACTING PROTEIN"/>
    <property type="match status" value="1"/>
</dbReference>
<sequence>MIRTMVLGALGLLWLPLAHCASVEGPVKPTADVPEAKGWSTEVVADGLEHPWSIAWLPDGSALITERPGRLRILRDGALVPEPVAGLPVVLSHGQGGLLDVALHPDFGRNRLVYLTFATGTPDANRTALARGRLDGDRLRDVEVIFENADVKSGGQHFGSRLVWLPDKSLLMSIGDGGNPPASFAGGNIRDQAQRLETHFGKILRLTEDGRPHPDNPFIDRKGARPEIYSYGHRNIQGLAMDPASGRVWANEHGSRGGDELNLIEPGKNYGWPEVTYSMEYRGPRVSEETSRPGMVDPLINWTPSKAPSGLAFYTGDRYPGWEGNLFSGALVFGEVRRIVLDGAQVVDEQKLTIGNRVRDVRQGPDGYLYVLIDSGEGSLLRIEPR</sequence>
<dbReference type="Proteomes" id="UP000198816">
    <property type="component" value="Unassembled WGS sequence"/>
</dbReference>
<protein>
    <submittedName>
        <fullName evidence="3">Glucose/arabinose dehydrogenase, beta-propeller fold</fullName>
    </submittedName>
</protein>
<dbReference type="InterPro" id="IPR012938">
    <property type="entry name" value="Glc/Sorbosone_DH"/>
</dbReference>